<dbReference type="InterPro" id="IPR044878">
    <property type="entry name" value="UbiA_sf"/>
</dbReference>
<feature type="transmembrane region" description="Helical" evidence="8">
    <location>
        <begin position="184"/>
        <end position="211"/>
    </location>
</feature>
<comment type="caution">
    <text evidence="9">The sequence shown here is derived from an EMBL/GenBank/DDBJ whole genome shotgun (WGS) entry which is preliminary data.</text>
</comment>
<feature type="transmembrane region" description="Helical" evidence="8">
    <location>
        <begin position="113"/>
        <end position="132"/>
    </location>
</feature>
<keyword evidence="7 8" id="KW-0472">Membrane</keyword>
<gene>
    <name evidence="9" type="primary">menA</name>
    <name evidence="9" type="ORF">F4V44_23435</name>
</gene>
<keyword evidence="4 9" id="KW-0808">Transferase</keyword>
<dbReference type="GO" id="GO:0009234">
    <property type="term" value="P:menaquinone biosynthetic process"/>
    <property type="evidence" value="ECO:0007669"/>
    <property type="project" value="UniProtKB-UniPathway"/>
</dbReference>
<dbReference type="CDD" id="cd13962">
    <property type="entry name" value="PT_UbiA_UBIAD1"/>
    <property type="match status" value="1"/>
</dbReference>
<feature type="transmembrane region" description="Helical" evidence="8">
    <location>
        <begin position="83"/>
        <end position="107"/>
    </location>
</feature>
<dbReference type="InterPro" id="IPR000537">
    <property type="entry name" value="UbiA_prenyltransferase"/>
</dbReference>
<dbReference type="EC" id="2.5.1.74" evidence="9"/>
<evidence type="ECO:0000256" key="3">
    <source>
        <dbReference type="ARBA" id="ARBA00022428"/>
    </source>
</evidence>
<dbReference type="NCBIfam" id="NF004752">
    <property type="entry name" value="PRK06080.1-4"/>
    <property type="match status" value="1"/>
</dbReference>
<reference evidence="9 10" key="1">
    <citation type="submission" date="2019-09" db="EMBL/GenBank/DDBJ databases">
        <title>Whole genome sequences of isolates from the Mars Exploration Rovers.</title>
        <authorList>
            <person name="Seuylemezian A."/>
            <person name="Vaishampayan P."/>
        </authorList>
    </citation>
    <scope>NUCLEOTIDE SEQUENCE [LARGE SCALE GENOMIC DNA]</scope>
    <source>
        <strain evidence="9 10">MER_TA_151</strain>
    </source>
</reference>
<evidence type="ECO:0000256" key="4">
    <source>
        <dbReference type="ARBA" id="ARBA00022679"/>
    </source>
</evidence>
<evidence type="ECO:0000256" key="6">
    <source>
        <dbReference type="ARBA" id="ARBA00022989"/>
    </source>
</evidence>
<feature type="transmembrane region" description="Helical" evidence="8">
    <location>
        <begin position="290"/>
        <end position="311"/>
    </location>
</feature>
<keyword evidence="5 8" id="KW-0812">Transmembrane</keyword>
<dbReference type="RefSeq" id="WP_150442428.1">
    <property type="nucleotide sequence ID" value="NZ_VYKL01000045.1"/>
</dbReference>
<dbReference type="UniPathway" id="UPA00079"/>
<evidence type="ECO:0000313" key="9">
    <source>
        <dbReference type="EMBL" id="KAA9014501.1"/>
    </source>
</evidence>
<accession>A0A5J5H1V5</accession>
<evidence type="ECO:0000256" key="7">
    <source>
        <dbReference type="ARBA" id="ARBA00023136"/>
    </source>
</evidence>
<dbReference type="Gene3D" id="1.10.357.140">
    <property type="entry name" value="UbiA prenyltransferase"/>
    <property type="match status" value="1"/>
</dbReference>
<dbReference type="EMBL" id="VYKL01000045">
    <property type="protein sequence ID" value="KAA9014501.1"/>
    <property type="molecule type" value="Genomic_DNA"/>
</dbReference>
<dbReference type="OrthoDB" id="9767568at2"/>
<keyword evidence="6 8" id="KW-1133">Transmembrane helix</keyword>
<dbReference type="AlphaFoldDB" id="A0A5J5H1V5"/>
<organism evidence="9 10">
    <name type="scientific">Niallia endozanthoxylica</name>
    <dbReference type="NCBI Taxonomy" id="2036016"/>
    <lineage>
        <taxon>Bacteria</taxon>
        <taxon>Bacillati</taxon>
        <taxon>Bacillota</taxon>
        <taxon>Bacilli</taxon>
        <taxon>Bacillales</taxon>
        <taxon>Bacillaceae</taxon>
        <taxon>Niallia</taxon>
    </lineage>
</organism>
<evidence type="ECO:0000313" key="10">
    <source>
        <dbReference type="Proteomes" id="UP000326671"/>
    </source>
</evidence>
<keyword evidence="10" id="KW-1185">Reference proteome</keyword>
<dbReference type="GO" id="GO:0016020">
    <property type="term" value="C:membrane"/>
    <property type="evidence" value="ECO:0007669"/>
    <property type="project" value="UniProtKB-SubCell"/>
</dbReference>
<feature type="transmembrane region" description="Helical" evidence="8">
    <location>
        <begin position="12"/>
        <end position="31"/>
    </location>
</feature>
<comment type="subcellular location">
    <subcellularLocation>
        <location evidence="1">Membrane</location>
        <topology evidence="1">Multi-pass membrane protein</topology>
    </subcellularLocation>
</comment>
<sequence>MSLRTFLKLIEIQTKVASLFPFLVGLLFVIYRFETIKPLNTVIFFLSMLIFDSTTTAINNYMDYKKATTDEYRKRENIIGQENISVQLVRNTIITMLLIATALGIWLVFHTDLLVLFLGILCFIIGVFYTYGPVPISRMPLGEVFSGVTMGFGILFLIVYVNAYDQGIANLILDGQTLTLEMNLALLGEIVWVSLPCIFTIANIMLANNICDLEDDIKNLRFTLPYYIGKKTAIALYNVLYAATFVSILTAVLFDILPTIMLLSLLIIIPVSKHISVFNKKQIKSETFHLAIKNLVLVNGSIIAMMVVSFIV</sequence>
<dbReference type="NCBIfam" id="NF009926">
    <property type="entry name" value="PRK13387.1"/>
    <property type="match status" value="1"/>
</dbReference>
<evidence type="ECO:0000256" key="1">
    <source>
        <dbReference type="ARBA" id="ARBA00004141"/>
    </source>
</evidence>
<feature type="transmembrane region" description="Helical" evidence="8">
    <location>
        <begin position="43"/>
        <end position="62"/>
    </location>
</feature>
<protein>
    <submittedName>
        <fullName evidence="9">1,4-dihydroxy-2-naphthoate polyprenyltransferase</fullName>
        <ecNumber evidence="9">2.5.1.74</ecNumber>
    </submittedName>
</protein>
<proteinExistence type="predicted"/>
<comment type="pathway">
    <text evidence="2">Quinol/quinone metabolism; menaquinone biosynthesis.</text>
</comment>
<dbReference type="PANTHER" id="PTHR13929">
    <property type="entry name" value="1,4-DIHYDROXY-2-NAPHTHOATE OCTAPRENYLTRANSFERASE"/>
    <property type="match status" value="1"/>
</dbReference>
<dbReference type="Proteomes" id="UP000326671">
    <property type="component" value="Unassembled WGS sequence"/>
</dbReference>
<feature type="transmembrane region" description="Helical" evidence="8">
    <location>
        <begin position="144"/>
        <end position="164"/>
    </location>
</feature>
<keyword evidence="3" id="KW-0474">Menaquinone biosynthesis</keyword>
<evidence type="ECO:0000256" key="2">
    <source>
        <dbReference type="ARBA" id="ARBA00004863"/>
    </source>
</evidence>
<evidence type="ECO:0000256" key="5">
    <source>
        <dbReference type="ARBA" id="ARBA00022692"/>
    </source>
</evidence>
<name>A0A5J5H1V5_9BACI</name>
<dbReference type="InterPro" id="IPR026046">
    <property type="entry name" value="UBIAD1"/>
</dbReference>
<evidence type="ECO:0000256" key="8">
    <source>
        <dbReference type="SAM" id="Phobius"/>
    </source>
</evidence>
<dbReference type="GO" id="GO:0042371">
    <property type="term" value="P:vitamin K biosynthetic process"/>
    <property type="evidence" value="ECO:0007669"/>
    <property type="project" value="TreeGrafter"/>
</dbReference>
<dbReference type="PANTHER" id="PTHR13929:SF0">
    <property type="entry name" value="UBIA PRENYLTRANSFERASE DOMAIN-CONTAINING PROTEIN 1"/>
    <property type="match status" value="1"/>
</dbReference>
<dbReference type="Pfam" id="PF01040">
    <property type="entry name" value="UbiA"/>
    <property type="match status" value="1"/>
</dbReference>
<dbReference type="GO" id="GO:0046428">
    <property type="term" value="F:1,4-dihydroxy-2-naphthoate polyprenyltransferase activity"/>
    <property type="evidence" value="ECO:0007669"/>
    <property type="project" value="UniProtKB-EC"/>
</dbReference>